<evidence type="ECO:0000313" key="3">
    <source>
        <dbReference type="Proteomes" id="UP000325529"/>
    </source>
</evidence>
<organism evidence="2 3">
    <name type="scientific">Streptomyces kanamyceticus</name>
    <dbReference type="NCBI Taxonomy" id="1967"/>
    <lineage>
        <taxon>Bacteria</taxon>
        <taxon>Bacillati</taxon>
        <taxon>Actinomycetota</taxon>
        <taxon>Actinomycetes</taxon>
        <taxon>Kitasatosporales</taxon>
        <taxon>Streptomycetaceae</taxon>
        <taxon>Streptomyces</taxon>
    </lineage>
</organism>
<feature type="region of interest" description="Disordered" evidence="1">
    <location>
        <begin position="1"/>
        <end position="25"/>
    </location>
</feature>
<proteinExistence type="predicted"/>
<keyword evidence="3" id="KW-1185">Reference proteome</keyword>
<reference evidence="2 3" key="1">
    <citation type="submission" date="2017-09" db="EMBL/GenBank/DDBJ databases">
        <authorList>
            <person name="Lee N."/>
            <person name="Cho B.-K."/>
        </authorList>
    </citation>
    <scope>NUCLEOTIDE SEQUENCE [LARGE SCALE GENOMIC DNA]</scope>
    <source>
        <strain evidence="2 3">ATCC 12853</strain>
    </source>
</reference>
<dbReference type="KEGG" id="ska:CP970_17595"/>
<name>A0A5J6G9K8_STRKN</name>
<sequence length="230" mass="27337">MEMKREHESAVSRSMDKPSKDAEEAAERAARFVADWEQRIDLEHWDSWTSWLLTPSPTMERDRFDRFSQAAIWLGSREWPTSHFPKIRQSGKLFTEIWRDLVGVIDREFSDHRILRERFCLREKHKEIEWDEDLYKRYGDEYDFNCDLIHELIFHLTASANLLCSRVREELDANYRFDAGKVVITRGPNEQLRFEHFSPTYESKQLASGAPYPGIDELRAHVARSAHHRP</sequence>
<protein>
    <submittedName>
        <fullName evidence="2">Uncharacterized protein</fullName>
    </submittedName>
</protein>
<gene>
    <name evidence="2" type="ORF">CP970_17595</name>
</gene>
<evidence type="ECO:0000256" key="1">
    <source>
        <dbReference type="SAM" id="MobiDB-lite"/>
    </source>
</evidence>
<evidence type="ECO:0000313" key="2">
    <source>
        <dbReference type="EMBL" id="QEU92480.1"/>
    </source>
</evidence>
<dbReference type="EMBL" id="CP023699">
    <property type="protein sequence ID" value="QEU92480.1"/>
    <property type="molecule type" value="Genomic_DNA"/>
</dbReference>
<dbReference type="Proteomes" id="UP000325529">
    <property type="component" value="Chromosome"/>
</dbReference>
<accession>A0A5J6G9K8</accession>
<dbReference type="AlphaFoldDB" id="A0A5J6G9K8"/>